<evidence type="ECO:0000256" key="1">
    <source>
        <dbReference type="ARBA" id="ARBA00022475"/>
    </source>
</evidence>
<gene>
    <name evidence="5" type="primary">yciB</name>
    <name evidence="6" type="ORF">WQQ_45740</name>
</gene>
<feature type="transmembrane region" description="Helical" evidence="5">
    <location>
        <begin position="22"/>
        <end position="40"/>
    </location>
</feature>
<dbReference type="RefSeq" id="WP_007187509.1">
    <property type="nucleotide sequence ID" value="NZ_AKGD01000004.1"/>
</dbReference>
<keyword evidence="1 5" id="KW-1003">Cell membrane</keyword>
<organism evidence="6 7">
    <name type="scientific">Hydrocarboniphaga effusa AP103</name>
    <dbReference type="NCBI Taxonomy" id="1172194"/>
    <lineage>
        <taxon>Bacteria</taxon>
        <taxon>Pseudomonadati</taxon>
        <taxon>Pseudomonadota</taxon>
        <taxon>Gammaproteobacteria</taxon>
        <taxon>Nevskiales</taxon>
        <taxon>Nevskiaceae</taxon>
        <taxon>Hydrocarboniphaga</taxon>
    </lineage>
</organism>
<evidence type="ECO:0000256" key="5">
    <source>
        <dbReference type="HAMAP-Rule" id="MF_00189"/>
    </source>
</evidence>
<accession>I7Z8J1</accession>
<keyword evidence="7" id="KW-1185">Reference proteome</keyword>
<comment type="similarity">
    <text evidence="5">Belongs to the YciB family.</text>
</comment>
<dbReference type="GO" id="GO:0005886">
    <property type="term" value="C:plasma membrane"/>
    <property type="evidence" value="ECO:0007669"/>
    <property type="project" value="UniProtKB-SubCell"/>
</dbReference>
<dbReference type="HAMAP" id="MF_00189">
    <property type="entry name" value="YciB"/>
    <property type="match status" value="1"/>
</dbReference>
<sequence>MKPLLDLAPFLVFLAVTLSTDIYKGTMALMASLLVLIAFYRLKFGEWHKMHLVAAGITLVLGGMTLYFHDANFIKLKPTILFAGFAVVLLGSQFIGEKTLVERVAGHAISLPPAIWRKVNVAWVIFYAACAVLNLYVAHMYSDKVWAIFKFGGLTVLPLLFAAAHAPFLSQYLNDSTQDKGTT</sequence>
<dbReference type="Pfam" id="PF04279">
    <property type="entry name" value="IspA"/>
    <property type="match status" value="1"/>
</dbReference>
<dbReference type="STRING" id="1172194.WQQ_45740"/>
<evidence type="ECO:0000313" key="7">
    <source>
        <dbReference type="Proteomes" id="UP000003704"/>
    </source>
</evidence>
<keyword evidence="3 5" id="KW-1133">Transmembrane helix</keyword>
<dbReference type="InterPro" id="IPR006008">
    <property type="entry name" value="YciB"/>
</dbReference>
<keyword evidence="4 5" id="KW-0472">Membrane</keyword>
<evidence type="ECO:0000256" key="2">
    <source>
        <dbReference type="ARBA" id="ARBA00022692"/>
    </source>
</evidence>
<comment type="subcellular location">
    <subcellularLocation>
        <location evidence="5">Cell inner membrane</location>
        <topology evidence="5">Multi-pass membrane protein</topology>
    </subcellularLocation>
</comment>
<comment type="function">
    <text evidence="5">Plays a role in cell envelope biogenesis, maintenance of cell envelope integrity and membrane homeostasis.</text>
</comment>
<dbReference type="AlphaFoldDB" id="I7Z8J1"/>
<feature type="transmembrane region" description="Helical" evidence="5">
    <location>
        <begin position="145"/>
        <end position="164"/>
    </location>
</feature>
<feature type="transmembrane region" description="Helical" evidence="5">
    <location>
        <begin position="52"/>
        <end position="68"/>
    </location>
</feature>
<comment type="caution">
    <text evidence="6">The sequence shown here is derived from an EMBL/GenBank/DDBJ whole genome shotgun (WGS) entry which is preliminary data.</text>
</comment>
<evidence type="ECO:0000256" key="3">
    <source>
        <dbReference type="ARBA" id="ARBA00022989"/>
    </source>
</evidence>
<keyword evidence="5" id="KW-0997">Cell inner membrane</keyword>
<evidence type="ECO:0000256" key="4">
    <source>
        <dbReference type="ARBA" id="ARBA00023136"/>
    </source>
</evidence>
<protein>
    <recommendedName>
        <fullName evidence="5">Inner membrane-spanning protein YciB</fullName>
    </recommendedName>
</protein>
<dbReference type="Proteomes" id="UP000003704">
    <property type="component" value="Unassembled WGS sequence"/>
</dbReference>
<dbReference type="EMBL" id="AKGD01000004">
    <property type="protein sequence ID" value="EIT68139.1"/>
    <property type="molecule type" value="Genomic_DNA"/>
</dbReference>
<proteinExistence type="inferred from homology"/>
<feature type="transmembrane region" description="Helical" evidence="5">
    <location>
        <begin position="80"/>
        <end position="100"/>
    </location>
</feature>
<dbReference type="OrthoDB" id="9788219at2"/>
<dbReference type="PANTHER" id="PTHR36917">
    <property type="entry name" value="INTRACELLULAR SEPTATION PROTEIN A-RELATED"/>
    <property type="match status" value="1"/>
</dbReference>
<keyword evidence="2 5" id="KW-0812">Transmembrane</keyword>
<dbReference type="PANTHER" id="PTHR36917:SF1">
    <property type="entry name" value="INNER MEMBRANE-SPANNING PROTEIN YCIB"/>
    <property type="match status" value="1"/>
</dbReference>
<feature type="transmembrane region" description="Helical" evidence="5">
    <location>
        <begin position="121"/>
        <end position="139"/>
    </location>
</feature>
<evidence type="ECO:0000313" key="6">
    <source>
        <dbReference type="EMBL" id="EIT68139.1"/>
    </source>
</evidence>
<name>I7Z8J1_9GAMM</name>
<reference evidence="6 7" key="1">
    <citation type="journal article" date="2012" name="J. Bacteriol.">
        <title>Genome Sequence of n-Alkane-Degrading Hydrocarboniphaga effusa Strain AP103T (ATCC BAA-332T).</title>
        <authorList>
            <person name="Chang H.K."/>
            <person name="Zylstra G.J."/>
            <person name="Chae J.C."/>
        </authorList>
    </citation>
    <scope>NUCLEOTIDE SEQUENCE [LARGE SCALE GENOMIC DNA]</scope>
    <source>
        <strain evidence="6 7">AP103</strain>
    </source>
</reference>